<protein>
    <submittedName>
        <fullName evidence="1">Uncharacterized protein</fullName>
    </submittedName>
</protein>
<proteinExistence type="predicted"/>
<organism evidence="1 2">
    <name type="scientific">Mugilogobius chulae</name>
    <name type="common">yellowstripe goby</name>
    <dbReference type="NCBI Taxonomy" id="88201"/>
    <lineage>
        <taxon>Eukaryota</taxon>
        <taxon>Metazoa</taxon>
        <taxon>Chordata</taxon>
        <taxon>Craniata</taxon>
        <taxon>Vertebrata</taxon>
        <taxon>Euteleostomi</taxon>
        <taxon>Actinopterygii</taxon>
        <taxon>Neopterygii</taxon>
        <taxon>Teleostei</taxon>
        <taxon>Neoteleostei</taxon>
        <taxon>Acanthomorphata</taxon>
        <taxon>Gobiaria</taxon>
        <taxon>Gobiiformes</taxon>
        <taxon>Gobioidei</taxon>
        <taxon>Gobiidae</taxon>
        <taxon>Gobionellinae</taxon>
        <taxon>Mugilogobius</taxon>
    </lineage>
</organism>
<reference evidence="2" key="1">
    <citation type="submission" date="2024-04" db="EMBL/GenBank/DDBJ databases">
        <title>Salinicola lusitanus LLJ914,a marine bacterium isolated from the Okinawa Trough.</title>
        <authorList>
            <person name="Li J."/>
        </authorList>
    </citation>
    <scope>NUCLEOTIDE SEQUENCE [LARGE SCALE GENOMIC DNA]</scope>
</reference>
<sequence>MVLLQVHGSSEEGGNSVEKEESAGCILIIHYFRSKAQPQEEESGELRCSENEVLMRSDSEEHMDIITASLCKEADFCVDSSQQEARKSTLTTINDKVWMENV</sequence>
<gene>
    <name evidence="1" type="ORF">WMY93_007065</name>
</gene>
<evidence type="ECO:0000313" key="1">
    <source>
        <dbReference type="EMBL" id="KAK7930670.1"/>
    </source>
</evidence>
<keyword evidence="2" id="KW-1185">Reference proteome</keyword>
<name>A0AAW0PME5_9GOBI</name>
<accession>A0AAW0PME5</accession>
<evidence type="ECO:0000313" key="2">
    <source>
        <dbReference type="Proteomes" id="UP001460270"/>
    </source>
</evidence>
<dbReference type="AlphaFoldDB" id="A0AAW0PME5"/>
<comment type="caution">
    <text evidence="1">The sequence shown here is derived from an EMBL/GenBank/DDBJ whole genome shotgun (WGS) entry which is preliminary data.</text>
</comment>
<dbReference type="EMBL" id="JBBPFD010000004">
    <property type="protein sequence ID" value="KAK7930670.1"/>
    <property type="molecule type" value="Genomic_DNA"/>
</dbReference>
<dbReference type="Proteomes" id="UP001460270">
    <property type="component" value="Unassembled WGS sequence"/>
</dbReference>